<dbReference type="SUPFAM" id="SSF51735">
    <property type="entry name" value="NAD(P)-binding Rossmann-fold domains"/>
    <property type="match status" value="1"/>
</dbReference>
<comment type="similarity">
    <text evidence="1">Belongs to the short-chain dehydrogenases/reductases (SDR) family.</text>
</comment>
<feature type="non-terminal residue" evidence="3">
    <location>
        <position position="1"/>
    </location>
</feature>
<dbReference type="InterPro" id="IPR036291">
    <property type="entry name" value="NAD(P)-bd_dom_sf"/>
</dbReference>
<evidence type="ECO:0000256" key="2">
    <source>
        <dbReference type="ARBA" id="ARBA00023002"/>
    </source>
</evidence>
<name>A0A137NTC2_CONC2</name>
<dbReference type="PANTHER" id="PTHR44229:SF4">
    <property type="entry name" value="15-HYDROXYPROSTAGLANDIN DEHYDROGENASE [NAD(+)]"/>
    <property type="match status" value="1"/>
</dbReference>
<dbReference type="Proteomes" id="UP000070444">
    <property type="component" value="Unassembled WGS sequence"/>
</dbReference>
<dbReference type="AlphaFoldDB" id="A0A137NTC2"/>
<reference evidence="3 4" key="1">
    <citation type="journal article" date="2015" name="Genome Biol. Evol.">
        <title>Phylogenomic analyses indicate that early fungi evolved digesting cell walls of algal ancestors of land plants.</title>
        <authorList>
            <person name="Chang Y."/>
            <person name="Wang S."/>
            <person name="Sekimoto S."/>
            <person name="Aerts A.L."/>
            <person name="Choi C."/>
            <person name="Clum A."/>
            <person name="LaButti K.M."/>
            <person name="Lindquist E.A."/>
            <person name="Yee Ngan C."/>
            <person name="Ohm R.A."/>
            <person name="Salamov A.A."/>
            <person name="Grigoriev I.V."/>
            <person name="Spatafora J.W."/>
            <person name="Berbee M.L."/>
        </authorList>
    </citation>
    <scope>NUCLEOTIDE SEQUENCE [LARGE SCALE GENOMIC DNA]</scope>
    <source>
        <strain evidence="3 4">NRRL 28638</strain>
    </source>
</reference>
<protein>
    <recommendedName>
        <fullName evidence="5">NAD(P)-binding protein</fullName>
    </recommendedName>
</protein>
<sequence>AVNKFGSFQIVFNNAGRLEPDDVYENPDSLTNFINIMLTSVFQGCILANNHFQDQLKQDPSKQFCIINTSSVAGLELMENCPMYSLCKKAVFDATRVLSLLNWKNVRINGIGPLFTRTNILIKNGVDFAEHLGSRHGMMEPEYIAGKMIELVEDDGLNGVVRFVYVNKVFDAEPLKLIKF</sequence>
<dbReference type="Pfam" id="PF00106">
    <property type="entry name" value="adh_short"/>
    <property type="match status" value="1"/>
</dbReference>
<proteinExistence type="inferred from homology"/>
<dbReference type="PRINTS" id="PR00081">
    <property type="entry name" value="GDHRDH"/>
</dbReference>
<dbReference type="EMBL" id="KQ964789">
    <property type="protein sequence ID" value="KXN65961.1"/>
    <property type="molecule type" value="Genomic_DNA"/>
</dbReference>
<dbReference type="InterPro" id="IPR002347">
    <property type="entry name" value="SDR_fam"/>
</dbReference>
<evidence type="ECO:0008006" key="5">
    <source>
        <dbReference type="Google" id="ProtNLM"/>
    </source>
</evidence>
<dbReference type="PANTHER" id="PTHR44229">
    <property type="entry name" value="15-HYDROXYPROSTAGLANDIN DEHYDROGENASE [NAD(+)]"/>
    <property type="match status" value="1"/>
</dbReference>
<organism evidence="3 4">
    <name type="scientific">Conidiobolus coronatus (strain ATCC 28846 / CBS 209.66 / NRRL 28638)</name>
    <name type="common">Delacroixia coronata</name>
    <dbReference type="NCBI Taxonomy" id="796925"/>
    <lineage>
        <taxon>Eukaryota</taxon>
        <taxon>Fungi</taxon>
        <taxon>Fungi incertae sedis</taxon>
        <taxon>Zoopagomycota</taxon>
        <taxon>Entomophthoromycotina</taxon>
        <taxon>Entomophthoromycetes</taxon>
        <taxon>Entomophthorales</taxon>
        <taxon>Ancylistaceae</taxon>
        <taxon>Conidiobolus</taxon>
    </lineage>
</organism>
<keyword evidence="2" id="KW-0560">Oxidoreductase</keyword>
<dbReference type="Gene3D" id="3.40.50.720">
    <property type="entry name" value="NAD(P)-binding Rossmann-like Domain"/>
    <property type="match status" value="1"/>
</dbReference>
<evidence type="ECO:0000313" key="4">
    <source>
        <dbReference type="Proteomes" id="UP000070444"/>
    </source>
</evidence>
<keyword evidence="4" id="KW-1185">Reference proteome</keyword>
<dbReference type="OrthoDB" id="417891at2759"/>
<dbReference type="STRING" id="796925.A0A137NTC2"/>
<accession>A0A137NTC2</accession>
<dbReference type="GO" id="GO:0016616">
    <property type="term" value="F:oxidoreductase activity, acting on the CH-OH group of donors, NAD or NADP as acceptor"/>
    <property type="evidence" value="ECO:0007669"/>
    <property type="project" value="TreeGrafter"/>
</dbReference>
<evidence type="ECO:0000313" key="3">
    <source>
        <dbReference type="EMBL" id="KXN65961.1"/>
    </source>
</evidence>
<evidence type="ECO:0000256" key="1">
    <source>
        <dbReference type="ARBA" id="ARBA00006484"/>
    </source>
</evidence>
<dbReference type="GO" id="GO:0005737">
    <property type="term" value="C:cytoplasm"/>
    <property type="evidence" value="ECO:0007669"/>
    <property type="project" value="TreeGrafter"/>
</dbReference>
<gene>
    <name evidence="3" type="ORF">CONCODRAFT_135046</name>
</gene>